<evidence type="ECO:0000313" key="1">
    <source>
        <dbReference type="EMBL" id="SVB57139.1"/>
    </source>
</evidence>
<dbReference type="SUPFAM" id="SSF89232">
    <property type="entry name" value="Hypothetical protein TM1070"/>
    <property type="match status" value="1"/>
</dbReference>
<proteinExistence type="predicted"/>
<dbReference type="AlphaFoldDB" id="A0A382F368"/>
<protein>
    <submittedName>
        <fullName evidence="1">Uncharacterized protein</fullName>
    </submittedName>
</protein>
<dbReference type="InterPro" id="IPR009794">
    <property type="entry name" value="ASRT"/>
</dbReference>
<dbReference type="InterPro" id="IPR036698">
    <property type="entry name" value="TM1070-like_sf"/>
</dbReference>
<reference evidence="1" key="1">
    <citation type="submission" date="2018-05" db="EMBL/GenBank/DDBJ databases">
        <authorList>
            <person name="Lanie J.A."/>
            <person name="Ng W.-L."/>
            <person name="Kazmierczak K.M."/>
            <person name="Andrzejewski T.M."/>
            <person name="Davidsen T.M."/>
            <person name="Wayne K.J."/>
            <person name="Tettelin H."/>
            <person name="Glass J.I."/>
            <person name="Rusch D."/>
            <person name="Podicherti R."/>
            <person name="Tsui H.-C.T."/>
            <person name="Winkler M.E."/>
        </authorList>
    </citation>
    <scope>NUCLEOTIDE SEQUENCE</scope>
</reference>
<name>A0A382F368_9ZZZZ</name>
<dbReference type="Pfam" id="PF07100">
    <property type="entry name" value="ASRT"/>
    <property type="match status" value="1"/>
</dbReference>
<gene>
    <name evidence="1" type="ORF">METZ01_LOCUS209993</name>
</gene>
<sequence>MSFTKLLNTIRDYSHEIDDLQTVNVLVNSAFKGWIASKGIGQVVVLESGKIIMNINGQFNPEASQISFRGITNYNNFISVDIEQFTSPEEVSEAIEKILKSYFSEGDGAYVWIVPDGYMASLTKEEKEWEVGGGGYFSHESICVSNTSDFDTVCTIEVLYEDADHQNTSCEFEVGGHRSVHYRLDKLKAENNDPLIAKDQPTSYKITSLSAKVVVQGSRILTSGDHSEFASFGTVIAWTPQP</sequence>
<organism evidence="1">
    <name type="scientific">marine metagenome</name>
    <dbReference type="NCBI Taxonomy" id="408172"/>
    <lineage>
        <taxon>unclassified sequences</taxon>
        <taxon>metagenomes</taxon>
        <taxon>ecological metagenomes</taxon>
    </lineage>
</organism>
<dbReference type="Gene3D" id="2.60.290.11">
    <property type="entry name" value="TM1070-like"/>
    <property type="match status" value="1"/>
</dbReference>
<accession>A0A382F368</accession>
<dbReference type="EMBL" id="UINC01047630">
    <property type="protein sequence ID" value="SVB57139.1"/>
    <property type="molecule type" value="Genomic_DNA"/>
</dbReference>